<name>A0A0S4LKF6_9BACT</name>
<gene>
    <name evidence="1" type="ORF">COMA1_40355</name>
</gene>
<evidence type="ECO:0008006" key="3">
    <source>
        <dbReference type="Google" id="ProtNLM"/>
    </source>
</evidence>
<dbReference type="AlphaFoldDB" id="A0A0S4LKF6"/>
<accession>A0A0S4LKF6</accession>
<dbReference type="STRING" id="1742972.COMA1_40355"/>
<dbReference type="OrthoDB" id="8764461at2"/>
<reference evidence="1 2" key="1">
    <citation type="submission" date="2015-10" db="EMBL/GenBank/DDBJ databases">
        <authorList>
            <person name="Gilbert D.G."/>
        </authorList>
    </citation>
    <scope>NUCLEOTIDE SEQUENCE [LARGE SCALE GENOMIC DNA]</scope>
    <source>
        <strain evidence="1">COMA1</strain>
    </source>
</reference>
<evidence type="ECO:0000313" key="1">
    <source>
        <dbReference type="EMBL" id="CUS37989.1"/>
    </source>
</evidence>
<evidence type="ECO:0000313" key="2">
    <source>
        <dbReference type="Proteomes" id="UP000199032"/>
    </source>
</evidence>
<keyword evidence="2" id="KW-1185">Reference proteome</keyword>
<dbReference type="RefSeq" id="WP_141654379.1">
    <property type="nucleotide sequence ID" value="NZ_CZQA01000010.1"/>
</dbReference>
<protein>
    <recommendedName>
        <fullName evidence="3">Peptidase C-terminal archaeal/bacterial domain-containing protein</fullName>
    </recommendedName>
</protein>
<sequence length="612" mass="62419">MHSLCPWVKCRVAVVAASLALVSAGMTFSVGTETSHAGEGDLPPGIVAADLEYNGHVTVGGDPVTVKIATPNKNGAMTFQGTAGQRINLGFSAVSLTQFQVSVYGPDGGLIARQPTAVKNYYATMGNRPLSSQTQVQTSATAYQFTADSGATISSSEMNGSSVDLMELPVTGAYTIFFDPLSTYTGSFTITVSNELEGAIVPQGSAVPVGIGRAGQNARYTFSGNSGQAVSLQLSDVTIRSGYVSILKPDGTPLGKPTSFAYAGAVADAQILPASGTYAVLIDPELNYTGSAKLALYNAPDLTGTMMVDQVVATTTLTVPGQRALYTFNGTAGQWVNLGLTGVSIASSTLSMLKPDGSTFASTTIGASGGSLDPSTALPETGIYTVVVDPVGNNTGSMTLALSSPVSGTIALDGVPVTVSLNKPGKTARYTFNGNAGQWVSLGLTAVGLTSSSVSLLSQDGTPLASTAVGTAGGALEISNPLPTTGVYTVLVRPGGPYTGNMTLTLSTEVSDSLKINAAPRQIMISRAGQSGRYTFSGTANQQITIKASNNKFETVAVNLYTPSGVLQAGATSSASSFNLNTVTLATTDTYTITINPALVETGSIQLQVVGQ</sequence>
<dbReference type="Gene3D" id="2.60.120.380">
    <property type="match status" value="4"/>
</dbReference>
<dbReference type="EMBL" id="CZQA01000010">
    <property type="protein sequence ID" value="CUS37989.1"/>
    <property type="molecule type" value="Genomic_DNA"/>
</dbReference>
<proteinExistence type="predicted"/>
<dbReference type="Proteomes" id="UP000199032">
    <property type="component" value="Unassembled WGS sequence"/>
</dbReference>
<organism evidence="1 2">
    <name type="scientific">Candidatus Nitrospira nitrosa</name>
    <dbReference type="NCBI Taxonomy" id="1742972"/>
    <lineage>
        <taxon>Bacteria</taxon>
        <taxon>Pseudomonadati</taxon>
        <taxon>Nitrospirota</taxon>
        <taxon>Nitrospiria</taxon>
        <taxon>Nitrospirales</taxon>
        <taxon>Nitrospiraceae</taxon>
        <taxon>Nitrospira</taxon>
    </lineage>
</organism>